<evidence type="ECO:0000256" key="9">
    <source>
        <dbReference type="ARBA" id="ARBA00022679"/>
    </source>
</evidence>
<dbReference type="InterPro" id="IPR016475">
    <property type="entry name" value="P-Actrans_bac"/>
</dbReference>
<dbReference type="GO" id="GO:0008959">
    <property type="term" value="F:phosphate acetyltransferase activity"/>
    <property type="evidence" value="ECO:0007669"/>
    <property type="project" value="UniProtKB-EC"/>
</dbReference>
<dbReference type="PANTHER" id="PTHR43356:SF3">
    <property type="entry name" value="PHOSPHATE ACETYLTRANSFERASE"/>
    <property type="match status" value="1"/>
</dbReference>
<feature type="domain" description="DRTGG" evidence="13">
    <location>
        <begin position="259"/>
        <end position="369"/>
    </location>
</feature>
<evidence type="ECO:0000256" key="4">
    <source>
        <dbReference type="ARBA" id="ARBA00009786"/>
    </source>
</evidence>
<dbReference type="InterPro" id="IPR042113">
    <property type="entry name" value="P_AcTrfase_dom1"/>
</dbReference>
<comment type="pathway">
    <text evidence="2">Metabolic intermediate biosynthesis; acetyl-CoA biosynthesis; acetyl-CoA from acetate: step 2/2.</text>
</comment>
<dbReference type="AlphaFoldDB" id="J3Z2Q4"/>
<evidence type="ECO:0000256" key="5">
    <source>
        <dbReference type="ARBA" id="ARBA00011643"/>
    </source>
</evidence>
<reference evidence="14 15" key="1">
    <citation type="journal article" date="2012" name="Mol. Biol. Evol.">
        <title>Genome reduction and co-evolution between the primary and secondary bacterial symbionts of psyllids.</title>
        <authorList>
            <person name="Sloan D.B."/>
            <person name="Moran N.A."/>
        </authorList>
    </citation>
    <scope>NUCLEOTIDE SEQUENCE [LARGE SCALE GENOMIC DNA]</scope>
    <source>
        <strain evidence="14">Ceuc_S</strain>
    </source>
</reference>
<dbReference type="Proteomes" id="UP000003936">
    <property type="component" value="Chromosome"/>
</dbReference>
<keyword evidence="8" id="KW-0963">Cytoplasm</keyword>
<dbReference type="InterPro" id="IPR004614">
    <property type="entry name" value="P_AcTrfase"/>
</dbReference>
<evidence type="ECO:0000259" key="13">
    <source>
        <dbReference type="Pfam" id="PF07085"/>
    </source>
</evidence>
<keyword evidence="10" id="KW-0012">Acyltransferase</keyword>
<comment type="similarity">
    <text evidence="3">In the C-terminal section; belongs to the phosphate acetyltransferase and butyryltransferase family.</text>
</comment>
<evidence type="ECO:0000256" key="2">
    <source>
        <dbReference type="ARBA" id="ARBA00004989"/>
    </source>
</evidence>
<dbReference type="GO" id="GO:0006085">
    <property type="term" value="P:acetyl-CoA biosynthetic process"/>
    <property type="evidence" value="ECO:0007669"/>
    <property type="project" value="UniProtKB-UniPathway"/>
</dbReference>
<dbReference type="EMBL" id="CP003546">
    <property type="protein sequence ID" value="AFP84479.1"/>
    <property type="molecule type" value="Genomic_DNA"/>
</dbReference>
<dbReference type="Pfam" id="PF07085">
    <property type="entry name" value="DRTGG"/>
    <property type="match status" value="1"/>
</dbReference>
<organism evidence="14 15">
    <name type="scientific">secondary endosymbiont of Ctenarytaina eucalypti</name>
    <dbReference type="NCBI Taxonomy" id="1199245"/>
    <lineage>
        <taxon>Bacteria</taxon>
        <taxon>Pseudomonadati</taxon>
        <taxon>Pseudomonadota</taxon>
        <taxon>Gammaproteobacteria</taxon>
        <taxon>Enterobacterales</taxon>
        <taxon>Enterobacteriaceae</taxon>
        <taxon>aphid secondary symbionts</taxon>
    </lineage>
</organism>
<evidence type="ECO:0000256" key="3">
    <source>
        <dbReference type="ARBA" id="ARBA00008756"/>
    </source>
</evidence>
<evidence type="ECO:0000256" key="11">
    <source>
        <dbReference type="ARBA" id="ARBA00031108"/>
    </source>
</evidence>
<dbReference type="NCBIfam" id="TIGR00651">
    <property type="entry name" value="pta"/>
    <property type="match status" value="1"/>
</dbReference>
<comment type="subunit">
    <text evidence="5">Homohexamer.</text>
</comment>
<dbReference type="PATRIC" id="fig|1199245.3.peg.92"/>
<dbReference type="UniPathway" id="UPA00340">
    <property type="reaction ID" value="UER00459"/>
</dbReference>
<dbReference type="Pfam" id="PF13500">
    <property type="entry name" value="AAA_26"/>
    <property type="match status" value="1"/>
</dbReference>
<dbReference type="InterPro" id="IPR010766">
    <property type="entry name" value="DRTGG"/>
</dbReference>
<feature type="domain" description="Phosphate acetyl/butaryl transferase" evidence="12">
    <location>
        <begin position="417"/>
        <end position="732"/>
    </location>
</feature>
<comment type="similarity">
    <text evidence="4">In the N-terminal section; belongs to the CobB/CobQ family.</text>
</comment>
<dbReference type="GO" id="GO:0005737">
    <property type="term" value="C:cytoplasm"/>
    <property type="evidence" value="ECO:0007669"/>
    <property type="project" value="UniProtKB-SubCell"/>
</dbReference>
<protein>
    <recommendedName>
        <fullName evidence="7">Phosphate acetyltransferase</fullName>
        <ecNumber evidence="6">2.3.1.8</ecNumber>
    </recommendedName>
    <alternativeName>
        <fullName evidence="11">Phosphotransacetylase</fullName>
    </alternativeName>
</protein>
<dbReference type="InterPro" id="IPR028979">
    <property type="entry name" value="Ser_kin/Pase_Hpr-like_N_sf"/>
</dbReference>
<evidence type="ECO:0000256" key="8">
    <source>
        <dbReference type="ARBA" id="ARBA00022490"/>
    </source>
</evidence>
<evidence type="ECO:0000256" key="7">
    <source>
        <dbReference type="ARBA" id="ARBA00021528"/>
    </source>
</evidence>
<evidence type="ECO:0000313" key="15">
    <source>
        <dbReference type="Proteomes" id="UP000003936"/>
    </source>
</evidence>
<dbReference type="SUPFAM" id="SSF52540">
    <property type="entry name" value="P-loop containing nucleoside triphosphate hydrolases"/>
    <property type="match status" value="1"/>
</dbReference>
<dbReference type="Gene3D" id="3.40.50.10750">
    <property type="entry name" value="Isocitrate/Isopropylmalate dehydrogenase-like"/>
    <property type="match status" value="1"/>
</dbReference>
<keyword evidence="15" id="KW-1185">Reference proteome</keyword>
<dbReference type="PIRSF" id="PIRSF006107">
    <property type="entry name" value="PhpActrans_proteobac"/>
    <property type="match status" value="1"/>
</dbReference>
<dbReference type="Pfam" id="PF01515">
    <property type="entry name" value="PTA_PTB"/>
    <property type="match status" value="1"/>
</dbReference>
<evidence type="ECO:0000313" key="14">
    <source>
        <dbReference type="EMBL" id="AFP84479.1"/>
    </source>
</evidence>
<comment type="subcellular location">
    <subcellularLocation>
        <location evidence="1">Cytoplasm</location>
    </subcellularLocation>
</comment>
<dbReference type="NCBIfam" id="NF007233">
    <property type="entry name" value="PRK09653.1"/>
    <property type="match status" value="1"/>
</dbReference>
<dbReference type="InterPro" id="IPR027417">
    <property type="entry name" value="P-loop_NTPase"/>
</dbReference>
<dbReference type="KEGG" id="sect:A359_00750"/>
<evidence type="ECO:0000256" key="1">
    <source>
        <dbReference type="ARBA" id="ARBA00004496"/>
    </source>
</evidence>
<dbReference type="EC" id="2.3.1.8" evidence="6"/>
<sequence length="740" mass="80646">MMFSLQVTWFLSEPVTVKRGLVVLRTIMLIPAGTNVGLTSVSLGVIRAMEQKGIRLHVFKPITQEEETALCSEGVRNTTTCVIRTIPTIPSITSPDMTHVESLLASNQQHVLMEDIIARYHDNIQAADVVLVEGLVPTRTQHFITSLNYEIACTLNAEIVFVLSLDNDAPDQLKERIELMRSSFGGSHNKNITGVILNKLNAPIGEYARTWPYLSDISENSSQPIFSDVKPSLIFKKSPLPVLGCIPWNVELTSPRAIDIARHLGATIIYAGNMQNRRVTSVTFCAQSLPNMLGYFHPSALLVTSADRPDVIVAACLAVMNGLEIGAILLTGGYDLDPRIQKLCACVFETGLPLFSVQKNTWQTSLSLQNLRLGIAADDQSLVEKLKNYVAGYIDNTWTSSMLARSKHPHRLSPAAFRYRLIALARQARKRIVLPEGSEPRTVKAASICAERGIAHCVLLGSPDDIHRMAVLQNVKLGNGIEIINPDMEREKYVARLLELRKSKGMTAVIARAQLRDNVVLGTLMLERGEVDGLLSGAVHTTANTIRPALQFIKTAPGNLIVSSVFFMLLPEQVLVYGDCAINPNPTSEQLAEIAIQSADSAAAFGIEPRVAMISYATGNSGTGTDVEKVREATCRAQKRRPDLLIDGPLQYDTAIIPEVALLKAPNSAVAGQATVFIFPDLNTGNTTYKAVQRSAGLISIGPMLQGMRKPVNDLSRGALVEDIVYTIALTAIQSKQAES</sequence>
<accession>J3Z2Q4</accession>
<evidence type="ECO:0000256" key="10">
    <source>
        <dbReference type="ARBA" id="ARBA00023315"/>
    </source>
</evidence>
<evidence type="ECO:0000259" key="12">
    <source>
        <dbReference type="Pfam" id="PF01515"/>
    </source>
</evidence>
<dbReference type="InterPro" id="IPR050500">
    <property type="entry name" value="Phos_Acetyltrans/Butyryltrans"/>
</dbReference>
<dbReference type="SUPFAM" id="SSF53659">
    <property type="entry name" value="Isocitrate/Isopropylmalate dehydrogenase-like"/>
    <property type="match status" value="1"/>
</dbReference>
<dbReference type="PANTHER" id="PTHR43356">
    <property type="entry name" value="PHOSPHATE ACETYLTRANSFERASE"/>
    <property type="match status" value="1"/>
</dbReference>
<dbReference type="STRING" id="1199245.A359_00750"/>
<name>J3Z2Q4_9ENTR</name>
<evidence type="ECO:0000256" key="6">
    <source>
        <dbReference type="ARBA" id="ARBA00012707"/>
    </source>
</evidence>
<dbReference type="InterPro" id="IPR002505">
    <property type="entry name" value="PTA_PTB"/>
</dbReference>
<proteinExistence type="inferred from homology"/>
<gene>
    <name evidence="14" type="ORF">A359_00750</name>
</gene>
<dbReference type="HOGENOM" id="CLU_019723_2_1_6"/>
<dbReference type="Gene3D" id="3.40.50.300">
    <property type="entry name" value="P-loop containing nucleotide triphosphate hydrolases"/>
    <property type="match status" value="1"/>
</dbReference>
<dbReference type="Gene3D" id="3.40.50.10950">
    <property type="match status" value="1"/>
</dbReference>
<dbReference type="Gene3D" id="3.40.1390.20">
    <property type="entry name" value="HprK N-terminal domain-like"/>
    <property type="match status" value="1"/>
</dbReference>
<dbReference type="SUPFAM" id="SSF75138">
    <property type="entry name" value="HprK N-terminal domain-like"/>
    <property type="match status" value="1"/>
</dbReference>
<keyword evidence="9 14" id="KW-0808">Transferase</keyword>
<dbReference type="CDD" id="cd03109">
    <property type="entry name" value="DTBS"/>
    <property type="match status" value="1"/>
</dbReference>
<dbReference type="FunFam" id="3.40.50.10750:FF:000001">
    <property type="entry name" value="Phosphate acetyltransferase"/>
    <property type="match status" value="1"/>
</dbReference>
<dbReference type="InterPro" id="IPR042112">
    <property type="entry name" value="P_AcTrfase_dom2"/>
</dbReference>
<dbReference type="NCBIfam" id="NF004167">
    <property type="entry name" value="PRK05632.1"/>
    <property type="match status" value="1"/>
</dbReference>